<comment type="caution">
    <text evidence="2">The sequence shown here is derived from an EMBL/GenBank/DDBJ whole genome shotgun (WGS) entry which is preliminary data.</text>
</comment>
<feature type="domain" description="LysM" evidence="1">
    <location>
        <begin position="9"/>
        <end position="57"/>
    </location>
</feature>
<feature type="domain" description="LysM" evidence="1">
    <location>
        <begin position="113"/>
        <end position="160"/>
    </location>
</feature>
<sequence>MSIAVGTHYIYTVQAGDTLYEIANRFSSSPQAIAEANHLYPPVTAPELIFPGQRLVVSTAGNIDTYYMVAPGDTLTDITIRFSTTYGLMTAMNPAINNPDVIISSQQLDVPAFIYNVEKGDTLFQIQQRFGIHRSEIIRANLGRPGFSPDLIWPGYSLIIPLPSTANITVTYPIPGTVIQDGFPVAGWVRSFEGNVLHQIRDSNGVIVSNKRAATASQGAPAYGFFQSSLPFDRQPTSDIGDVWVYTRSPRDDEIQDLVQVKIHFII</sequence>
<accession>A0ABN0Z7P3</accession>
<dbReference type="InterPro" id="IPR018911">
    <property type="entry name" value="Gmad2_Ig-like_dom"/>
</dbReference>
<dbReference type="CDD" id="cd00118">
    <property type="entry name" value="LysM"/>
    <property type="match status" value="3"/>
</dbReference>
<dbReference type="Pfam" id="PF10648">
    <property type="entry name" value="Gmad2"/>
    <property type="match status" value="1"/>
</dbReference>
<reference evidence="2 3" key="1">
    <citation type="journal article" date="2019" name="Int. J. Syst. Evol. Microbiol.">
        <title>The Global Catalogue of Microorganisms (GCM) 10K type strain sequencing project: providing services to taxonomists for standard genome sequencing and annotation.</title>
        <authorList>
            <consortium name="The Broad Institute Genomics Platform"/>
            <consortium name="The Broad Institute Genome Sequencing Center for Infectious Disease"/>
            <person name="Wu L."/>
            <person name="Ma J."/>
        </authorList>
    </citation>
    <scope>NUCLEOTIDE SEQUENCE [LARGE SCALE GENOMIC DNA]</scope>
    <source>
        <strain evidence="2 3">JCM 12149</strain>
    </source>
</reference>
<feature type="domain" description="LysM" evidence="1">
    <location>
        <begin position="65"/>
        <end position="110"/>
    </location>
</feature>
<evidence type="ECO:0000259" key="1">
    <source>
        <dbReference type="PROSITE" id="PS51782"/>
    </source>
</evidence>
<name>A0ABN0Z7P3_9BACI</name>
<dbReference type="RefSeq" id="WP_343751779.1">
    <property type="nucleotide sequence ID" value="NZ_BAAADM010000031.1"/>
</dbReference>
<gene>
    <name evidence="2" type="ORF">GCM10008983_11900</name>
</gene>
<evidence type="ECO:0000313" key="2">
    <source>
        <dbReference type="EMBL" id="GAA0436806.1"/>
    </source>
</evidence>
<dbReference type="Pfam" id="PF01476">
    <property type="entry name" value="LysM"/>
    <property type="match status" value="3"/>
</dbReference>
<dbReference type="SUPFAM" id="SSF54106">
    <property type="entry name" value="LysM domain"/>
    <property type="match status" value="3"/>
</dbReference>
<dbReference type="SMART" id="SM00257">
    <property type="entry name" value="LysM"/>
    <property type="match status" value="3"/>
</dbReference>
<dbReference type="PROSITE" id="PS51782">
    <property type="entry name" value="LYSM"/>
    <property type="match status" value="3"/>
</dbReference>
<organism evidence="2 3">
    <name type="scientific">Lentibacillus halophilus</name>
    <dbReference type="NCBI Taxonomy" id="295065"/>
    <lineage>
        <taxon>Bacteria</taxon>
        <taxon>Bacillati</taxon>
        <taxon>Bacillota</taxon>
        <taxon>Bacilli</taxon>
        <taxon>Bacillales</taxon>
        <taxon>Bacillaceae</taxon>
        <taxon>Lentibacillus</taxon>
    </lineage>
</organism>
<dbReference type="EMBL" id="BAAADM010000031">
    <property type="protein sequence ID" value="GAA0436806.1"/>
    <property type="molecule type" value="Genomic_DNA"/>
</dbReference>
<protein>
    <recommendedName>
        <fullName evidence="1">LysM domain-containing protein</fullName>
    </recommendedName>
</protein>
<dbReference type="PANTHER" id="PTHR33734">
    <property type="entry name" value="LYSM DOMAIN-CONTAINING GPI-ANCHORED PROTEIN 2"/>
    <property type="match status" value="1"/>
</dbReference>
<dbReference type="PANTHER" id="PTHR33734:SF22">
    <property type="entry name" value="MEMBRANE-BOUND LYTIC MUREIN TRANSGLYCOSYLASE D"/>
    <property type="match status" value="1"/>
</dbReference>
<dbReference type="InterPro" id="IPR036779">
    <property type="entry name" value="LysM_dom_sf"/>
</dbReference>
<dbReference type="Gene3D" id="3.10.350.10">
    <property type="entry name" value="LysM domain"/>
    <property type="match status" value="3"/>
</dbReference>
<dbReference type="InterPro" id="IPR018392">
    <property type="entry name" value="LysM"/>
</dbReference>
<keyword evidence="3" id="KW-1185">Reference proteome</keyword>
<dbReference type="Proteomes" id="UP001501459">
    <property type="component" value="Unassembled WGS sequence"/>
</dbReference>
<evidence type="ECO:0000313" key="3">
    <source>
        <dbReference type="Proteomes" id="UP001501459"/>
    </source>
</evidence>
<proteinExistence type="predicted"/>